<dbReference type="Pfam" id="PF00528">
    <property type="entry name" value="BPD_transp_1"/>
    <property type="match status" value="1"/>
</dbReference>
<dbReference type="CDD" id="cd06261">
    <property type="entry name" value="TM_PBP2"/>
    <property type="match status" value="1"/>
</dbReference>
<keyword evidence="3" id="KW-1003">Cell membrane</keyword>
<feature type="transmembrane region" description="Helical" evidence="7">
    <location>
        <begin position="140"/>
        <end position="164"/>
    </location>
</feature>
<evidence type="ECO:0000256" key="5">
    <source>
        <dbReference type="ARBA" id="ARBA00022989"/>
    </source>
</evidence>
<keyword evidence="6 7" id="KW-0472">Membrane</keyword>
<accession>A0A7X0D1W1</accession>
<dbReference type="PANTHER" id="PTHR43744:SF12">
    <property type="entry name" value="ABC TRANSPORTER PERMEASE PROTEIN MG189-RELATED"/>
    <property type="match status" value="1"/>
</dbReference>
<feature type="transmembrane region" description="Helical" evidence="7">
    <location>
        <begin position="244"/>
        <end position="265"/>
    </location>
</feature>
<feature type="transmembrane region" description="Helical" evidence="7">
    <location>
        <begin position="76"/>
        <end position="97"/>
    </location>
</feature>
<dbReference type="Proteomes" id="UP000547879">
    <property type="component" value="Unassembled WGS sequence"/>
</dbReference>
<dbReference type="GO" id="GO:0055085">
    <property type="term" value="P:transmembrane transport"/>
    <property type="evidence" value="ECO:0007669"/>
    <property type="project" value="InterPro"/>
</dbReference>
<gene>
    <name evidence="9" type="ORF">HNQ72_004707</name>
</gene>
<keyword evidence="10" id="KW-1185">Reference proteome</keyword>
<keyword evidence="9" id="KW-0762">Sugar transport</keyword>
<dbReference type="PANTHER" id="PTHR43744">
    <property type="entry name" value="ABC TRANSPORTER PERMEASE PROTEIN MG189-RELATED-RELATED"/>
    <property type="match status" value="1"/>
</dbReference>
<evidence type="ECO:0000256" key="2">
    <source>
        <dbReference type="ARBA" id="ARBA00022448"/>
    </source>
</evidence>
<keyword evidence="2 7" id="KW-0813">Transport</keyword>
<dbReference type="SUPFAM" id="SSF161098">
    <property type="entry name" value="MetI-like"/>
    <property type="match status" value="1"/>
</dbReference>
<dbReference type="Gene3D" id="1.10.3720.10">
    <property type="entry name" value="MetI-like"/>
    <property type="match status" value="1"/>
</dbReference>
<comment type="subcellular location">
    <subcellularLocation>
        <location evidence="1 7">Cell membrane</location>
        <topology evidence="1 7">Multi-pass membrane protein</topology>
    </subcellularLocation>
</comment>
<dbReference type="EMBL" id="JACHEG010000006">
    <property type="protein sequence ID" value="MBB6164862.1"/>
    <property type="molecule type" value="Genomic_DNA"/>
</dbReference>
<dbReference type="RefSeq" id="WP_148174173.1">
    <property type="nucleotide sequence ID" value="NZ_BMHW01000005.1"/>
</dbReference>
<organism evidence="9 10">
    <name type="scientific">Rhizobium wenxiniae</name>
    <dbReference type="NCBI Taxonomy" id="1737357"/>
    <lineage>
        <taxon>Bacteria</taxon>
        <taxon>Pseudomonadati</taxon>
        <taxon>Pseudomonadota</taxon>
        <taxon>Alphaproteobacteria</taxon>
        <taxon>Hyphomicrobiales</taxon>
        <taxon>Rhizobiaceae</taxon>
        <taxon>Rhizobium/Agrobacterium group</taxon>
        <taxon>Rhizobium</taxon>
    </lineage>
</organism>
<keyword evidence="5 7" id="KW-1133">Transmembrane helix</keyword>
<evidence type="ECO:0000313" key="9">
    <source>
        <dbReference type="EMBL" id="MBB6164862.1"/>
    </source>
</evidence>
<evidence type="ECO:0000259" key="8">
    <source>
        <dbReference type="PROSITE" id="PS50928"/>
    </source>
</evidence>
<sequence>MRADISPRAKVALYGVMCVLLIPFVFPTWWMVTSSIKPISDIFAFPPQLVPQSYDWTTYSKVFELQPFVRQYWNSAYIAAVVTVGTMIISSMAGYAFARIRFPYANAIFMIVLLGLLIPSEVTIVPLFQMFLKAGMVNTHWPLILVPIFGAPSVFATFVMRQFFVTLPAELEEAARVDGLGRFKIFTRIALPLAKPALASVAIFTFLHSWNLFLEPIVFLSSAEMFTLPQALTQYTDAYGGPMWNIQLAAATLTALPVLIVFIIAQKQFVEGLAHTGLKG</sequence>
<evidence type="ECO:0000256" key="1">
    <source>
        <dbReference type="ARBA" id="ARBA00004651"/>
    </source>
</evidence>
<keyword evidence="4 7" id="KW-0812">Transmembrane</keyword>
<feature type="domain" description="ABC transmembrane type-1" evidence="8">
    <location>
        <begin position="72"/>
        <end position="265"/>
    </location>
</feature>
<comment type="caution">
    <text evidence="9">The sequence shown here is derived from an EMBL/GenBank/DDBJ whole genome shotgun (WGS) entry which is preliminary data.</text>
</comment>
<protein>
    <submittedName>
        <fullName evidence="9">Multiple sugar transport system permease protein</fullName>
    </submittedName>
</protein>
<evidence type="ECO:0000256" key="3">
    <source>
        <dbReference type="ARBA" id="ARBA00022475"/>
    </source>
</evidence>
<evidence type="ECO:0000256" key="7">
    <source>
        <dbReference type="RuleBase" id="RU363032"/>
    </source>
</evidence>
<comment type="similarity">
    <text evidence="7">Belongs to the binding-protein-dependent transport system permease family.</text>
</comment>
<dbReference type="AlphaFoldDB" id="A0A7X0D1W1"/>
<feature type="transmembrane region" description="Helical" evidence="7">
    <location>
        <begin position="185"/>
        <end position="207"/>
    </location>
</feature>
<proteinExistence type="inferred from homology"/>
<dbReference type="InterPro" id="IPR035906">
    <property type="entry name" value="MetI-like_sf"/>
</dbReference>
<dbReference type="GO" id="GO:0005886">
    <property type="term" value="C:plasma membrane"/>
    <property type="evidence" value="ECO:0007669"/>
    <property type="project" value="UniProtKB-SubCell"/>
</dbReference>
<dbReference type="PROSITE" id="PS50928">
    <property type="entry name" value="ABC_TM1"/>
    <property type="match status" value="1"/>
</dbReference>
<evidence type="ECO:0000313" key="10">
    <source>
        <dbReference type="Proteomes" id="UP000547879"/>
    </source>
</evidence>
<evidence type="ECO:0000256" key="4">
    <source>
        <dbReference type="ARBA" id="ARBA00022692"/>
    </source>
</evidence>
<feature type="transmembrane region" description="Helical" evidence="7">
    <location>
        <begin position="12"/>
        <end position="32"/>
    </location>
</feature>
<evidence type="ECO:0000256" key="6">
    <source>
        <dbReference type="ARBA" id="ARBA00023136"/>
    </source>
</evidence>
<reference evidence="9 10" key="1">
    <citation type="submission" date="2020-08" db="EMBL/GenBank/DDBJ databases">
        <title>Genomic Encyclopedia of Type Strains, Phase IV (KMG-IV): sequencing the most valuable type-strain genomes for metagenomic binning, comparative biology and taxonomic classification.</title>
        <authorList>
            <person name="Goeker M."/>
        </authorList>
    </citation>
    <scope>NUCLEOTIDE SEQUENCE [LARGE SCALE GENOMIC DNA]</scope>
    <source>
        <strain evidence="9 10">DSM 100734</strain>
    </source>
</reference>
<feature type="transmembrane region" description="Helical" evidence="7">
    <location>
        <begin position="104"/>
        <end position="128"/>
    </location>
</feature>
<name>A0A7X0D1W1_9HYPH</name>
<dbReference type="InterPro" id="IPR000515">
    <property type="entry name" value="MetI-like"/>
</dbReference>